<organism evidence="2 3">
    <name type="scientific">Desulfosoma caldarium</name>
    <dbReference type="NCBI Taxonomy" id="610254"/>
    <lineage>
        <taxon>Bacteria</taxon>
        <taxon>Pseudomonadati</taxon>
        <taxon>Thermodesulfobacteriota</taxon>
        <taxon>Syntrophobacteria</taxon>
        <taxon>Syntrophobacterales</taxon>
        <taxon>Syntrophobacteraceae</taxon>
        <taxon>Desulfosoma</taxon>
    </lineage>
</organism>
<evidence type="ECO:0000313" key="3">
    <source>
        <dbReference type="Proteomes" id="UP000276223"/>
    </source>
</evidence>
<dbReference type="GO" id="GO:0005509">
    <property type="term" value="F:calcium ion binding"/>
    <property type="evidence" value="ECO:0007669"/>
    <property type="project" value="InterPro"/>
</dbReference>
<protein>
    <submittedName>
        <fullName evidence="2">Uncharacterized protein DUF4214</fullName>
    </submittedName>
</protein>
<gene>
    <name evidence="2" type="ORF">EDC27_0413</name>
</gene>
<dbReference type="Proteomes" id="UP000276223">
    <property type="component" value="Unassembled WGS sequence"/>
</dbReference>
<dbReference type="AlphaFoldDB" id="A0A3N1VK19"/>
<feature type="domain" description="DUF4214" evidence="1">
    <location>
        <begin position="76"/>
        <end position="110"/>
    </location>
</feature>
<comment type="caution">
    <text evidence="2">The sequence shown here is derived from an EMBL/GenBank/DDBJ whole genome shotgun (WGS) entry which is preliminary data.</text>
</comment>
<dbReference type="SUPFAM" id="SSF51120">
    <property type="entry name" value="beta-Roll"/>
    <property type="match status" value="1"/>
</dbReference>
<dbReference type="OrthoDB" id="6857423at2"/>
<evidence type="ECO:0000259" key="1">
    <source>
        <dbReference type="Pfam" id="PF13946"/>
    </source>
</evidence>
<proteinExistence type="predicted"/>
<dbReference type="Pfam" id="PF00353">
    <property type="entry name" value="HemolysinCabind"/>
    <property type="match status" value="3"/>
</dbReference>
<accession>A0A3N1VK19</accession>
<keyword evidence="3" id="KW-1185">Reference proteome</keyword>
<dbReference type="InterPro" id="IPR001343">
    <property type="entry name" value="Hemolysn_Ca-bd"/>
</dbReference>
<dbReference type="Pfam" id="PF13946">
    <property type="entry name" value="DUF4214"/>
    <property type="match status" value="1"/>
</dbReference>
<dbReference type="RefSeq" id="WP_123288947.1">
    <property type="nucleotide sequence ID" value="NZ_RJVA01000009.1"/>
</dbReference>
<dbReference type="EMBL" id="RJVA01000009">
    <property type="protein sequence ID" value="ROR03156.1"/>
    <property type="molecule type" value="Genomic_DNA"/>
</dbReference>
<dbReference type="InterPro" id="IPR011049">
    <property type="entry name" value="Serralysin-like_metalloprot_C"/>
</dbReference>
<dbReference type="PRINTS" id="PR00313">
    <property type="entry name" value="CABNDNGRPT"/>
</dbReference>
<name>A0A3N1VK19_9BACT</name>
<reference evidence="2 3" key="1">
    <citation type="submission" date="2018-11" db="EMBL/GenBank/DDBJ databases">
        <title>Genomic Encyclopedia of Type Strains, Phase IV (KMG-IV): sequencing the most valuable type-strain genomes for metagenomic binning, comparative biology and taxonomic classification.</title>
        <authorList>
            <person name="Goeker M."/>
        </authorList>
    </citation>
    <scope>NUCLEOTIDE SEQUENCE [LARGE SCALE GENOMIC DNA]</scope>
    <source>
        <strain evidence="2 3">DSM 22027</strain>
    </source>
</reference>
<evidence type="ECO:0000313" key="2">
    <source>
        <dbReference type="EMBL" id="ROR03156.1"/>
    </source>
</evidence>
<dbReference type="InterPro" id="IPR025282">
    <property type="entry name" value="DUF4214"/>
</dbReference>
<sequence>MAELTTKQWIEAFFVAYFGRAGDREGVGYWLNLVETELLDLAGVAENFAPSEEAKAKYTYFNAVFDYEGYPITDAMYEQFVSQVYQNLFERLPDDGGKAYWVNQLKTGASSPGAFIAHLINAAYEGREGDSTRDWATIRNKALAAEYFTQYVVDNNIQWSDELSQQSIAVLDDVGSDSDLDVVFQQIEDAITQVGPPGEVYTLTTGVDTIEGTAGNDTIIADNTGTAKQLTAADQIDGGAGNDVLKIYAAGDDNLSQTEFGTLSNVENIYINNGVLFGTLDVSGLTGVTGIALDSPQEMKDGDTFTLKTASEQTVSLAKVTGEGTVELYDASDVTLNGVDIKLDLASKGTALKLTTTGEQSDIELANTGGNLASLTIVADTDLEIIESLPGLKNIDASSSTGDVTIDASGLPSDNHLTFKGGAGEDMVIFAEGHLTANDNLDGGPNEDLILVLDKVMNYAGINAAKNFEELGLGADTTVDIAQITNGIQKFGALGGLTVGFENALSTNKFFIVYLKDTSDGGTISISNKVGETATTVIISNESEGGKTLSELTLNGALNITLISEGESSSVTNTIQKFNNLDNSAITVEGNADLTFGLASATTTGSKVDASAFTGSLTVTGSGKGDVLMGGSGDDTLIIADNTKGISELTGNGGRDTFDVGGAINTGETVDVVITDAAAGDKIVLADKGSETWTKGAVDVSSAASLAAALDIACAGDGSTNAIIKWFKYADNTYIVEDMSADANFVAETDLVIKLTGLADLSDSTYEPDANQLTIV</sequence>